<evidence type="ECO:0000256" key="1">
    <source>
        <dbReference type="SAM" id="SignalP"/>
    </source>
</evidence>
<reference evidence="2" key="1">
    <citation type="submission" date="2018-01" db="EMBL/GenBank/DDBJ databases">
        <title>An insight into the sialome of Amazonian anophelines.</title>
        <authorList>
            <person name="Ribeiro J.M."/>
            <person name="Scarpassa V."/>
            <person name="Calvo E."/>
        </authorList>
    </citation>
    <scope>NUCLEOTIDE SEQUENCE</scope>
</reference>
<accession>A0A2M4D5W6</accession>
<evidence type="ECO:0000313" key="2">
    <source>
        <dbReference type="EMBL" id="MBW72926.1"/>
    </source>
</evidence>
<sequence>MHFVLLLHWLPEAMRAHDRGHNGMMRSGPGQFLGTGPKKPVFGVHDSEHASNGYCYVVCHFQYRNRLYMCVCVCGRGCTAMHLDASEPSRPKASDGCIRHGFIEGKEEGQVHQSVASPKVLPRATSQCNSRMQFDGQ</sequence>
<dbReference type="AlphaFoldDB" id="A0A2M4D5W6"/>
<protein>
    <submittedName>
        <fullName evidence="2">Putative secreted protein</fullName>
    </submittedName>
</protein>
<feature type="chain" id="PRO_5014623760" evidence="1">
    <location>
        <begin position="17"/>
        <end position="137"/>
    </location>
</feature>
<proteinExistence type="predicted"/>
<keyword evidence="1" id="KW-0732">Signal</keyword>
<organism evidence="2">
    <name type="scientific">Anopheles darlingi</name>
    <name type="common">Mosquito</name>
    <dbReference type="NCBI Taxonomy" id="43151"/>
    <lineage>
        <taxon>Eukaryota</taxon>
        <taxon>Metazoa</taxon>
        <taxon>Ecdysozoa</taxon>
        <taxon>Arthropoda</taxon>
        <taxon>Hexapoda</taxon>
        <taxon>Insecta</taxon>
        <taxon>Pterygota</taxon>
        <taxon>Neoptera</taxon>
        <taxon>Endopterygota</taxon>
        <taxon>Diptera</taxon>
        <taxon>Nematocera</taxon>
        <taxon>Culicoidea</taxon>
        <taxon>Culicidae</taxon>
        <taxon>Anophelinae</taxon>
        <taxon>Anopheles</taxon>
    </lineage>
</organism>
<dbReference type="EMBL" id="GGFL01008748">
    <property type="protein sequence ID" value="MBW72926.1"/>
    <property type="molecule type" value="Transcribed_RNA"/>
</dbReference>
<feature type="signal peptide" evidence="1">
    <location>
        <begin position="1"/>
        <end position="16"/>
    </location>
</feature>
<name>A0A2M4D5W6_ANODA</name>